<evidence type="ECO:0000256" key="1">
    <source>
        <dbReference type="ARBA" id="ARBA00022649"/>
    </source>
</evidence>
<proteinExistence type="predicted"/>
<dbReference type="InterPro" id="IPR007712">
    <property type="entry name" value="RelE/ParE_toxin"/>
</dbReference>
<reference evidence="2" key="2">
    <citation type="journal article" date="2021" name="PeerJ">
        <title>Extensive microbial diversity within the chicken gut microbiome revealed by metagenomics and culture.</title>
        <authorList>
            <person name="Gilroy R."/>
            <person name="Ravi A."/>
            <person name="Getino M."/>
            <person name="Pursley I."/>
            <person name="Horton D.L."/>
            <person name="Alikhan N.F."/>
            <person name="Baker D."/>
            <person name="Gharbi K."/>
            <person name="Hall N."/>
            <person name="Watson M."/>
            <person name="Adriaenssens E.M."/>
            <person name="Foster-Nyarko E."/>
            <person name="Jarju S."/>
            <person name="Secka A."/>
            <person name="Antonio M."/>
            <person name="Oren A."/>
            <person name="Chaudhuri R.R."/>
            <person name="La Ragione R."/>
            <person name="Hildebrand F."/>
            <person name="Pallen M.J."/>
        </authorList>
    </citation>
    <scope>NUCLEOTIDE SEQUENCE</scope>
    <source>
        <strain evidence="2">ChiSxjej1B13-7041</strain>
    </source>
</reference>
<sequence length="83" mass="9730">MYKIIIKKKAKKFIDKLPANERRRVVSEIEKLPNGEDIKKLKGHNDLLRLRVGSYRIVYSVDHGILTVYVIDAGNRGEIYNRY</sequence>
<dbReference type="AlphaFoldDB" id="A0A9D1JER7"/>
<dbReference type="SUPFAM" id="SSF143011">
    <property type="entry name" value="RelE-like"/>
    <property type="match status" value="1"/>
</dbReference>
<protein>
    <submittedName>
        <fullName evidence="2">Type II toxin-antitoxin system RelE/ParE family toxin</fullName>
    </submittedName>
</protein>
<reference evidence="2" key="1">
    <citation type="submission" date="2020-10" db="EMBL/GenBank/DDBJ databases">
        <authorList>
            <person name="Gilroy R."/>
        </authorList>
    </citation>
    <scope>NUCLEOTIDE SEQUENCE</scope>
    <source>
        <strain evidence="2">ChiSxjej1B13-7041</strain>
    </source>
</reference>
<dbReference type="EMBL" id="DVHU01000008">
    <property type="protein sequence ID" value="HIR91960.1"/>
    <property type="molecule type" value="Genomic_DNA"/>
</dbReference>
<dbReference type="InterPro" id="IPR052747">
    <property type="entry name" value="TA_system_RelE_toxin"/>
</dbReference>
<evidence type="ECO:0000313" key="3">
    <source>
        <dbReference type="Proteomes" id="UP000886841"/>
    </source>
</evidence>
<name>A0A9D1JER7_9FIRM</name>
<organism evidence="2 3">
    <name type="scientific">Candidatus Egerieimonas intestinavium</name>
    <dbReference type="NCBI Taxonomy" id="2840777"/>
    <lineage>
        <taxon>Bacteria</taxon>
        <taxon>Bacillati</taxon>
        <taxon>Bacillota</taxon>
        <taxon>Clostridia</taxon>
        <taxon>Lachnospirales</taxon>
        <taxon>Lachnospiraceae</taxon>
        <taxon>Lachnospiraceae incertae sedis</taxon>
        <taxon>Candidatus Egerieimonas</taxon>
    </lineage>
</organism>
<dbReference type="Gene3D" id="3.30.2310.20">
    <property type="entry name" value="RelE-like"/>
    <property type="match status" value="1"/>
</dbReference>
<dbReference type="InterPro" id="IPR035093">
    <property type="entry name" value="RelE/ParE_toxin_dom_sf"/>
</dbReference>
<comment type="caution">
    <text evidence="2">The sequence shown here is derived from an EMBL/GenBank/DDBJ whole genome shotgun (WGS) entry which is preliminary data.</text>
</comment>
<keyword evidence="1" id="KW-1277">Toxin-antitoxin system</keyword>
<gene>
    <name evidence="2" type="ORF">IAB98_00890</name>
</gene>
<dbReference type="Proteomes" id="UP000886841">
    <property type="component" value="Unassembled WGS sequence"/>
</dbReference>
<dbReference type="PANTHER" id="PTHR38813">
    <property type="match status" value="1"/>
</dbReference>
<dbReference type="PANTHER" id="PTHR38813:SF1">
    <property type="entry name" value="TOXIN RELE1-RELATED"/>
    <property type="match status" value="1"/>
</dbReference>
<accession>A0A9D1JER7</accession>
<evidence type="ECO:0000313" key="2">
    <source>
        <dbReference type="EMBL" id="HIR91960.1"/>
    </source>
</evidence>
<dbReference type="Pfam" id="PF05016">
    <property type="entry name" value="ParE_toxin"/>
    <property type="match status" value="1"/>
</dbReference>